<evidence type="ECO:0000313" key="3">
    <source>
        <dbReference type="EMBL" id="ETR72606.1"/>
    </source>
</evidence>
<dbReference type="Pfam" id="PF16036">
    <property type="entry name" value="Chalcone_3"/>
    <property type="match status" value="1"/>
</dbReference>
<feature type="domain" description="Chalcone isomerase" evidence="2">
    <location>
        <begin position="20"/>
        <end position="185"/>
    </location>
</feature>
<name>A0A1V1PCU9_9BACT</name>
<gene>
    <name evidence="3" type="ORF">OMM_01594</name>
</gene>
<reference evidence="4" key="1">
    <citation type="submission" date="2012-11" db="EMBL/GenBank/DDBJ databases">
        <authorList>
            <person name="Lucero-Rivera Y.E."/>
            <person name="Tovar-Ramirez D."/>
        </authorList>
    </citation>
    <scope>NUCLEOTIDE SEQUENCE [LARGE SCALE GENOMIC DNA]</scope>
    <source>
        <strain evidence="4">Araruama</strain>
    </source>
</reference>
<organism evidence="3 4">
    <name type="scientific">Candidatus Magnetoglobus multicellularis str. Araruama</name>
    <dbReference type="NCBI Taxonomy" id="890399"/>
    <lineage>
        <taxon>Bacteria</taxon>
        <taxon>Pseudomonadati</taxon>
        <taxon>Thermodesulfobacteriota</taxon>
        <taxon>Desulfobacteria</taxon>
        <taxon>Desulfobacterales</taxon>
        <taxon>Desulfobacteraceae</taxon>
        <taxon>Candidatus Magnetoglobus</taxon>
    </lineage>
</organism>
<proteinExistence type="predicted"/>
<dbReference type="InterPro" id="IPR036298">
    <property type="entry name" value="Chalcone_isomerase_sf"/>
</dbReference>
<dbReference type="GO" id="GO:0016872">
    <property type="term" value="F:intramolecular lyase activity"/>
    <property type="evidence" value="ECO:0007669"/>
    <property type="project" value="InterPro"/>
</dbReference>
<keyword evidence="1" id="KW-0732">Signal</keyword>
<dbReference type="Proteomes" id="UP000189670">
    <property type="component" value="Unassembled WGS sequence"/>
</dbReference>
<evidence type="ECO:0000313" key="4">
    <source>
        <dbReference type="Proteomes" id="UP000189670"/>
    </source>
</evidence>
<dbReference type="AlphaFoldDB" id="A0A1V1PCU9"/>
<dbReference type="InterPro" id="IPR016088">
    <property type="entry name" value="Chalcone_isomerase_3-sand"/>
</dbReference>
<comment type="caution">
    <text evidence="3">The sequence shown here is derived from an EMBL/GenBank/DDBJ whole genome shotgun (WGS) entry which is preliminary data.</text>
</comment>
<evidence type="ECO:0000256" key="1">
    <source>
        <dbReference type="SAM" id="SignalP"/>
    </source>
</evidence>
<feature type="chain" id="PRO_5010712920" description="Chalcone isomerase domain-containing protein" evidence="1">
    <location>
        <begin position="21"/>
        <end position="186"/>
    </location>
</feature>
<dbReference type="SUPFAM" id="SSF54626">
    <property type="entry name" value="Chalcone isomerase"/>
    <property type="match status" value="1"/>
</dbReference>
<dbReference type="InterPro" id="IPR016087">
    <property type="entry name" value="Chalcone_isomerase"/>
</dbReference>
<sequence>MKKILITLVFIGLTGSLAFAEKFGDVDIPSTLAAGKQQLVLNGAGYRTKFFMKIYVGALYLSEKSSDQNAIINANKPMAIKMHIISGLISSAKMIKAVETGFENATGGNVAPIEKEKNQLLALFKEEIKVGDIYDLIYTPNEGVRALKNGKEKGLIKGLPFKKALFGIWLCDSPADKYLKRSMLGQ</sequence>
<feature type="signal peptide" evidence="1">
    <location>
        <begin position="1"/>
        <end position="20"/>
    </location>
</feature>
<protein>
    <recommendedName>
        <fullName evidence="2">Chalcone isomerase domain-containing protein</fullName>
    </recommendedName>
</protein>
<dbReference type="EMBL" id="ATBP01000131">
    <property type="protein sequence ID" value="ETR72606.1"/>
    <property type="molecule type" value="Genomic_DNA"/>
</dbReference>
<evidence type="ECO:0000259" key="2">
    <source>
        <dbReference type="Pfam" id="PF16036"/>
    </source>
</evidence>
<accession>A0A1V1PCU9</accession>
<dbReference type="Gene3D" id="3.50.70.10">
    <property type="match status" value="1"/>
</dbReference>